<dbReference type="SUPFAM" id="SSF110221">
    <property type="entry name" value="AbfB domain"/>
    <property type="match status" value="1"/>
</dbReference>
<organism evidence="2 3">
    <name type="scientific">Piscinibacter terrae</name>
    <dbReference type="NCBI Taxonomy" id="2496871"/>
    <lineage>
        <taxon>Bacteria</taxon>
        <taxon>Pseudomonadati</taxon>
        <taxon>Pseudomonadota</taxon>
        <taxon>Betaproteobacteria</taxon>
        <taxon>Burkholderiales</taxon>
        <taxon>Sphaerotilaceae</taxon>
        <taxon>Piscinibacter</taxon>
    </lineage>
</organism>
<dbReference type="InterPro" id="IPR007934">
    <property type="entry name" value="AbfB_ABD"/>
</dbReference>
<dbReference type="Proteomes" id="UP000267464">
    <property type="component" value="Unassembled WGS sequence"/>
</dbReference>
<dbReference type="InterPro" id="IPR036195">
    <property type="entry name" value="AbfB_ABD_sf"/>
</dbReference>
<dbReference type="Gene3D" id="2.80.10.50">
    <property type="match status" value="1"/>
</dbReference>
<evidence type="ECO:0000313" key="2">
    <source>
        <dbReference type="EMBL" id="RQP23389.1"/>
    </source>
</evidence>
<dbReference type="SUPFAM" id="SSF56988">
    <property type="entry name" value="Anthrax protective antigen"/>
    <property type="match status" value="1"/>
</dbReference>
<keyword evidence="3" id="KW-1185">Reference proteome</keyword>
<comment type="caution">
    <text evidence="2">The sequence shown here is derived from an EMBL/GenBank/DDBJ whole genome shotgun (WGS) entry which is preliminary data.</text>
</comment>
<proteinExistence type="predicted"/>
<dbReference type="AlphaFoldDB" id="A0A3N7JQT8"/>
<dbReference type="EMBL" id="QUSW01000005">
    <property type="protein sequence ID" value="RQP23389.1"/>
    <property type="molecule type" value="Genomic_DNA"/>
</dbReference>
<sequence>MNNVQVVNRTGGGRGTLQGGINLSANTNYPVRVEYVHGTGPSSMHVTWSGPNLARTPLAVIAPAFTPANVRFAASAFSGSYIRHMDSRGRIDPNVSPLADSQWRMVPGLADPLGVSFESVNFPGQYVRHRNGEVWKDANDGTDLFKADATWRVRVGFANANQMSFESINFPGNFMRHGNSLLYSEPIRPTSSTTDKADATFFLN</sequence>
<dbReference type="OrthoDB" id="9809583at2"/>
<evidence type="ECO:0000259" key="1">
    <source>
        <dbReference type="Pfam" id="PF05270"/>
    </source>
</evidence>
<feature type="domain" description="Alpha-L-arabinofuranosidase B arabinose-binding" evidence="1">
    <location>
        <begin position="71"/>
        <end position="202"/>
    </location>
</feature>
<dbReference type="CDD" id="cd23399">
    <property type="entry name" value="beta-trefoil_ABD_ABFB"/>
    <property type="match status" value="1"/>
</dbReference>
<reference evidence="2 3" key="1">
    <citation type="submission" date="2018-08" db="EMBL/GenBank/DDBJ databases">
        <authorList>
            <person name="Khan S.A."/>
            <person name="Jeon C.O."/>
            <person name="Chun B.H."/>
            <person name="Jeong S.E."/>
        </authorList>
    </citation>
    <scope>NUCLEOTIDE SEQUENCE [LARGE SCALE GENOMIC DNA]</scope>
    <source>
        <strain evidence="2 3">S-16</strain>
    </source>
</reference>
<evidence type="ECO:0000313" key="3">
    <source>
        <dbReference type="Proteomes" id="UP000267464"/>
    </source>
</evidence>
<dbReference type="GO" id="GO:0046373">
    <property type="term" value="P:L-arabinose metabolic process"/>
    <property type="evidence" value="ECO:0007669"/>
    <property type="project" value="InterPro"/>
</dbReference>
<dbReference type="Pfam" id="PF05270">
    <property type="entry name" value="AbfB"/>
    <property type="match status" value="1"/>
</dbReference>
<gene>
    <name evidence="2" type="ORF">DZC73_20060</name>
</gene>
<name>A0A3N7JQT8_9BURK</name>
<reference evidence="2 3" key="2">
    <citation type="submission" date="2018-12" db="EMBL/GenBank/DDBJ databases">
        <title>Rhizobacter gummiphilus sp. nov., a rubber-degrading bacterium isolated from the soil of a botanical garden in Japan.</title>
        <authorList>
            <person name="Shunsuke S.S."/>
        </authorList>
    </citation>
    <scope>NUCLEOTIDE SEQUENCE [LARGE SCALE GENOMIC DNA]</scope>
    <source>
        <strain evidence="2 3">S-16</strain>
    </source>
</reference>
<protein>
    <recommendedName>
        <fullName evidence="1">Alpha-L-arabinofuranosidase B arabinose-binding domain-containing protein</fullName>
    </recommendedName>
</protein>
<dbReference type="GO" id="GO:0046556">
    <property type="term" value="F:alpha-L-arabinofuranosidase activity"/>
    <property type="evidence" value="ECO:0007669"/>
    <property type="project" value="InterPro"/>
</dbReference>
<accession>A0A3N7JQT8</accession>